<protein>
    <submittedName>
        <fullName evidence="1">Uncharacterized protein</fullName>
    </submittedName>
</protein>
<organism evidence="1 2">
    <name type="scientific">Mucilaginibacter yixingensis</name>
    <dbReference type="NCBI Taxonomy" id="1295612"/>
    <lineage>
        <taxon>Bacteria</taxon>
        <taxon>Pseudomonadati</taxon>
        <taxon>Bacteroidota</taxon>
        <taxon>Sphingobacteriia</taxon>
        <taxon>Sphingobacteriales</taxon>
        <taxon>Sphingobacteriaceae</taxon>
        <taxon>Mucilaginibacter</taxon>
    </lineage>
</organism>
<proteinExistence type="predicted"/>
<evidence type="ECO:0000313" key="1">
    <source>
        <dbReference type="EMBL" id="PTQ92427.1"/>
    </source>
</evidence>
<reference evidence="1 2" key="1">
    <citation type="submission" date="2018-04" db="EMBL/GenBank/DDBJ databases">
        <title>Genomic Encyclopedia of Archaeal and Bacterial Type Strains, Phase II (KMG-II): from individual species to whole genera.</title>
        <authorList>
            <person name="Goeker M."/>
        </authorList>
    </citation>
    <scope>NUCLEOTIDE SEQUENCE [LARGE SCALE GENOMIC DNA]</scope>
    <source>
        <strain evidence="1 2">DSM 26809</strain>
    </source>
</reference>
<dbReference type="Proteomes" id="UP000244168">
    <property type="component" value="Unassembled WGS sequence"/>
</dbReference>
<evidence type="ECO:0000313" key="2">
    <source>
        <dbReference type="Proteomes" id="UP000244168"/>
    </source>
</evidence>
<dbReference type="RefSeq" id="WP_107831584.1">
    <property type="nucleotide sequence ID" value="NZ_CP160205.1"/>
</dbReference>
<gene>
    <name evidence="1" type="ORF">C8P68_11227</name>
</gene>
<dbReference type="EMBL" id="QAOQ01000012">
    <property type="protein sequence ID" value="PTQ92427.1"/>
    <property type="molecule type" value="Genomic_DNA"/>
</dbReference>
<dbReference type="AlphaFoldDB" id="A0A2T5J4N4"/>
<accession>A0A2T5J4N4</accession>
<dbReference type="OrthoDB" id="660153at2"/>
<keyword evidence="2" id="KW-1185">Reference proteome</keyword>
<name>A0A2T5J4N4_9SPHI</name>
<comment type="caution">
    <text evidence="1">The sequence shown here is derived from an EMBL/GenBank/DDBJ whole genome shotgun (WGS) entry which is preliminary data.</text>
</comment>
<sequence>MIIKNVTIKQLAEFRRLSDRRRQSFARQIQTTPAMSSGDGGGDYWISSSSAISNAFKLQNNQFIADKISQLNDSYKAADHMGSKIMYKRNLEILHLYEYFNLSAWAPATALTYLTRPKVTLIKQNVPLQILPQLVFSFEQNGEAMLGGAWFVTWLEKFNIGDLGMYTEALFEYLMLVYGRDHQIDPQFCFTADLIERTVVSYDQLQNGAVSAVLSPTLDELNALI</sequence>